<keyword evidence="4" id="KW-1185">Reference proteome</keyword>
<feature type="domain" description="Response regulatory" evidence="2">
    <location>
        <begin position="9"/>
        <end position="134"/>
    </location>
</feature>
<dbReference type="EMBL" id="WMEX01000003">
    <property type="protein sequence ID" value="MYL26529.1"/>
    <property type="molecule type" value="Genomic_DNA"/>
</dbReference>
<evidence type="ECO:0000313" key="4">
    <source>
        <dbReference type="Proteomes" id="UP000460751"/>
    </source>
</evidence>
<keyword evidence="1" id="KW-0597">Phosphoprotein</keyword>
<feature type="modified residue" description="4-aspartylphosphate" evidence="1">
    <location>
        <position position="67"/>
    </location>
</feature>
<dbReference type="InterPro" id="IPR001789">
    <property type="entry name" value="Sig_transdc_resp-reg_receiver"/>
</dbReference>
<protein>
    <submittedName>
        <fullName evidence="3">Response regulator</fullName>
    </submittedName>
</protein>
<dbReference type="OrthoDB" id="9793549at2"/>
<reference evidence="3 4" key="1">
    <citation type="submission" date="2019-11" db="EMBL/GenBank/DDBJ databases">
        <title>Genome sequences of 17 halophilic strains isolated from different environments.</title>
        <authorList>
            <person name="Furrow R.E."/>
        </authorList>
    </citation>
    <scope>NUCLEOTIDE SEQUENCE [LARGE SCALE GENOMIC DNA]</scope>
    <source>
        <strain evidence="3 4">22507_15_FS</strain>
    </source>
</reference>
<dbReference type="CDD" id="cd17557">
    <property type="entry name" value="REC_Rcp-like"/>
    <property type="match status" value="1"/>
</dbReference>
<name>A0A9X4YB69_9GAMM</name>
<dbReference type="PANTHER" id="PTHR44520">
    <property type="entry name" value="RESPONSE REGULATOR RCP1-RELATED"/>
    <property type="match status" value="1"/>
</dbReference>
<comment type="caution">
    <text evidence="3">The sequence shown here is derived from an EMBL/GenBank/DDBJ whole genome shotgun (WGS) entry which is preliminary data.</text>
</comment>
<dbReference type="InterPro" id="IPR011006">
    <property type="entry name" value="CheY-like_superfamily"/>
</dbReference>
<dbReference type="SUPFAM" id="SSF52172">
    <property type="entry name" value="CheY-like"/>
    <property type="match status" value="1"/>
</dbReference>
<dbReference type="Gene3D" id="3.40.50.2300">
    <property type="match status" value="1"/>
</dbReference>
<dbReference type="PROSITE" id="PS50110">
    <property type="entry name" value="RESPONSE_REGULATORY"/>
    <property type="match status" value="1"/>
</dbReference>
<dbReference type="Proteomes" id="UP000460751">
    <property type="component" value="Unassembled WGS sequence"/>
</dbReference>
<dbReference type="Pfam" id="PF00072">
    <property type="entry name" value="Response_reg"/>
    <property type="match status" value="1"/>
</dbReference>
<dbReference type="RefSeq" id="WP_160898609.1">
    <property type="nucleotide sequence ID" value="NZ_WMEX01000003.1"/>
</dbReference>
<dbReference type="SMART" id="SM00448">
    <property type="entry name" value="REC"/>
    <property type="match status" value="1"/>
</dbReference>
<accession>A0A9X4YB69</accession>
<evidence type="ECO:0000256" key="1">
    <source>
        <dbReference type="PROSITE-ProRule" id="PRU00169"/>
    </source>
</evidence>
<organism evidence="3 4">
    <name type="scientific">Vreelandella halophila</name>
    <dbReference type="NCBI Taxonomy" id="86177"/>
    <lineage>
        <taxon>Bacteria</taxon>
        <taxon>Pseudomonadati</taxon>
        <taxon>Pseudomonadota</taxon>
        <taxon>Gammaproteobacteria</taxon>
        <taxon>Oceanospirillales</taxon>
        <taxon>Halomonadaceae</taxon>
        <taxon>Vreelandella</taxon>
    </lineage>
</organism>
<proteinExistence type="predicted"/>
<evidence type="ECO:0000259" key="2">
    <source>
        <dbReference type="PROSITE" id="PS50110"/>
    </source>
</evidence>
<dbReference type="GO" id="GO:0000160">
    <property type="term" value="P:phosphorelay signal transduction system"/>
    <property type="evidence" value="ECO:0007669"/>
    <property type="project" value="InterPro"/>
</dbReference>
<gene>
    <name evidence="3" type="ORF">GLW01_06935</name>
</gene>
<dbReference type="InterPro" id="IPR052893">
    <property type="entry name" value="TCS_response_regulator"/>
</dbReference>
<evidence type="ECO:0000313" key="3">
    <source>
        <dbReference type="EMBL" id="MYL26529.1"/>
    </source>
</evidence>
<sequence length="147" mass="16460">MKPQSEALEILLVEDNPADVDLILESFAETGNGTRLHPVRDGEDAMRFLRQEGEYGEGGRPDLVLLDLNLPRMDGREVLEAIKSDPELKVLPVIVLTSSQAQKDINTSYELHANCYITKPLGLSQFYRIAEAVEGFWQHVAVLPSER</sequence>
<dbReference type="PANTHER" id="PTHR44520:SF2">
    <property type="entry name" value="RESPONSE REGULATOR RCP1"/>
    <property type="match status" value="1"/>
</dbReference>
<dbReference type="AlphaFoldDB" id="A0A9X4YB69"/>